<reference evidence="3" key="1">
    <citation type="submission" date="2023-07" db="EMBL/GenBank/DDBJ databases">
        <authorList>
            <person name="Stuckert A."/>
        </authorList>
    </citation>
    <scope>NUCLEOTIDE SEQUENCE</scope>
</reference>
<dbReference type="InterPro" id="IPR036179">
    <property type="entry name" value="Ig-like_dom_sf"/>
</dbReference>
<dbReference type="CDD" id="cd00096">
    <property type="entry name" value="Ig"/>
    <property type="match status" value="1"/>
</dbReference>
<dbReference type="EMBL" id="CAUEEQ010010093">
    <property type="protein sequence ID" value="CAJ0934133.1"/>
    <property type="molecule type" value="Genomic_DNA"/>
</dbReference>
<evidence type="ECO:0000313" key="3">
    <source>
        <dbReference type="EMBL" id="CAJ0934133.1"/>
    </source>
</evidence>
<dbReference type="SUPFAM" id="SSF49265">
    <property type="entry name" value="Fibronectin type III"/>
    <property type="match status" value="1"/>
</dbReference>
<name>A0ABN9LA10_9NEOB</name>
<dbReference type="SUPFAM" id="SSF48726">
    <property type="entry name" value="Immunoglobulin"/>
    <property type="match status" value="1"/>
</dbReference>
<keyword evidence="1" id="KW-0393">Immunoglobulin domain</keyword>
<gene>
    <name evidence="3" type="ORF">RIMI_LOCUS5793267</name>
</gene>
<evidence type="ECO:0000259" key="2">
    <source>
        <dbReference type="PROSITE" id="PS50853"/>
    </source>
</evidence>
<keyword evidence="4" id="KW-1185">Reference proteome</keyword>
<dbReference type="PRINTS" id="PR00014">
    <property type="entry name" value="FNTYPEIII"/>
</dbReference>
<dbReference type="InterPro" id="IPR013783">
    <property type="entry name" value="Ig-like_fold"/>
</dbReference>
<dbReference type="SMART" id="SM00060">
    <property type="entry name" value="FN3"/>
    <property type="match status" value="1"/>
</dbReference>
<feature type="domain" description="Fibronectin type-III" evidence="2">
    <location>
        <begin position="47"/>
        <end position="144"/>
    </location>
</feature>
<dbReference type="CDD" id="cd00063">
    <property type="entry name" value="FN3"/>
    <property type="match status" value="1"/>
</dbReference>
<comment type="caution">
    <text evidence="3">The sequence shown here is derived from an EMBL/GenBank/DDBJ whole genome shotgun (WGS) entry which is preliminary data.</text>
</comment>
<dbReference type="InterPro" id="IPR036116">
    <property type="entry name" value="FN3_sf"/>
</dbReference>
<dbReference type="Pfam" id="PF00041">
    <property type="entry name" value="fn3"/>
    <property type="match status" value="1"/>
</dbReference>
<dbReference type="Proteomes" id="UP001176940">
    <property type="component" value="Unassembled WGS sequence"/>
</dbReference>
<accession>A0ABN9LA10</accession>
<sequence>MDSTIHTSGSGMQLIQDDTSMRAMARRFAVSVSVVSRGLRRYQETGPAYDLTFCEVRNTSLVILWKEPIYSGTSPVMGYLVEYREIDGEQWTRVNETATASRYLKVKGLEEGKTYVFQIRAVNASGIGKASDISEPVLVQARPGVQEITAGVDEEGNIYLAYNCTEISEASQFTWCKAYEEITDDEKFRAESIGENSKLYFKNPDKADLGTYSVAVSDTDGISSSYVLDADELERLMALSYEIRNPIYGTNAKLAM</sequence>
<organism evidence="3 4">
    <name type="scientific">Ranitomeya imitator</name>
    <name type="common">mimic poison frog</name>
    <dbReference type="NCBI Taxonomy" id="111125"/>
    <lineage>
        <taxon>Eukaryota</taxon>
        <taxon>Metazoa</taxon>
        <taxon>Chordata</taxon>
        <taxon>Craniata</taxon>
        <taxon>Vertebrata</taxon>
        <taxon>Euteleostomi</taxon>
        <taxon>Amphibia</taxon>
        <taxon>Batrachia</taxon>
        <taxon>Anura</taxon>
        <taxon>Neobatrachia</taxon>
        <taxon>Hyloidea</taxon>
        <taxon>Dendrobatidae</taxon>
        <taxon>Dendrobatinae</taxon>
        <taxon>Ranitomeya</taxon>
    </lineage>
</organism>
<dbReference type="PROSITE" id="PS50853">
    <property type="entry name" value="FN3"/>
    <property type="match status" value="1"/>
</dbReference>
<dbReference type="Gene3D" id="2.60.40.10">
    <property type="entry name" value="Immunoglobulins"/>
    <property type="match status" value="2"/>
</dbReference>
<dbReference type="PANTHER" id="PTHR14340:SF9">
    <property type="entry name" value="FIBRONECTIN TYPE-III DOMAIN-CONTAINING PROTEIN"/>
    <property type="match status" value="1"/>
</dbReference>
<dbReference type="PANTHER" id="PTHR14340">
    <property type="entry name" value="MICROFIBRIL-ASSOCIATED GLYCOPROTEIN 3"/>
    <property type="match status" value="1"/>
</dbReference>
<evidence type="ECO:0000313" key="4">
    <source>
        <dbReference type="Proteomes" id="UP001176940"/>
    </source>
</evidence>
<dbReference type="InterPro" id="IPR003961">
    <property type="entry name" value="FN3_dom"/>
</dbReference>
<protein>
    <recommendedName>
        <fullName evidence="2">Fibronectin type-III domain-containing protein</fullName>
    </recommendedName>
</protein>
<evidence type="ECO:0000256" key="1">
    <source>
        <dbReference type="ARBA" id="ARBA00023319"/>
    </source>
</evidence>
<proteinExistence type="predicted"/>